<keyword evidence="3" id="KW-1185">Reference proteome</keyword>
<protein>
    <submittedName>
        <fullName evidence="2">Unplaced genomic scaffold scaffold_2269, whole genome shotgun sequence</fullName>
    </submittedName>
</protein>
<dbReference type="AlphaFoldDB" id="A0A0D0DGV5"/>
<reference evidence="2 3" key="1">
    <citation type="submission" date="2014-04" db="EMBL/GenBank/DDBJ databases">
        <authorList>
            <consortium name="DOE Joint Genome Institute"/>
            <person name="Kuo A."/>
            <person name="Kohler A."/>
            <person name="Jargeat P."/>
            <person name="Nagy L.G."/>
            <person name="Floudas D."/>
            <person name="Copeland A."/>
            <person name="Barry K.W."/>
            <person name="Cichocki N."/>
            <person name="Veneault-Fourrey C."/>
            <person name="LaButti K."/>
            <person name="Lindquist E.A."/>
            <person name="Lipzen A."/>
            <person name="Lundell T."/>
            <person name="Morin E."/>
            <person name="Murat C."/>
            <person name="Sun H."/>
            <person name="Tunlid A."/>
            <person name="Henrissat B."/>
            <person name="Grigoriev I.V."/>
            <person name="Hibbett D.S."/>
            <person name="Martin F."/>
            <person name="Nordberg H.P."/>
            <person name="Cantor M.N."/>
            <person name="Hua S.X."/>
        </authorList>
    </citation>
    <scope>NUCLEOTIDE SEQUENCE [LARGE SCALE GENOMIC DNA]</scope>
    <source>
        <strain evidence="2 3">Ve08.2h10</strain>
    </source>
</reference>
<dbReference type="EMBL" id="KN827091">
    <property type="protein sequence ID" value="KIK77190.1"/>
    <property type="molecule type" value="Genomic_DNA"/>
</dbReference>
<organism evidence="2 3">
    <name type="scientific">Paxillus rubicundulus Ve08.2h10</name>
    <dbReference type="NCBI Taxonomy" id="930991"/>
    <lineage>
        <taxon>Eukaryota</taxon>
        <taxon>Fungi</taxon>
        <taxon>Dikarya</taxon>
        <taxon>Basidiomycota</taxon>
        <taxon>Agaricomycotina</taxon>
        <taxon>Agaricomycetes</taxon>
        <taxon>Agaricomycetidae</taxon>
        <taxon>Boletales</taxon>
        <taxon>Paxilineae</taxon>
        <taxon>Paxillaceae</taxon>
        <taxon>Paxillus</taxon>
    </lineage>
</organism>
<dbReference type="HOGENOM" id="CLU_1409210_0_0_1"/>
<gene>
    <name evidence="2" type="ORF">PAXRUDRAFT_17661</name>
</gene>
<accession>A0A0D0DGV5</accession>
<sequence>MAQALPQGRRACQTGHVDATWPTPSFRPSGTTRPNHIPKAHEHTGWPPTNPPAPPLAHERATRHPSTPDGPSPPSSPTNTQRRTSTRDGALTVLKAHEDSRSLPNDTPTPPQPYGRTKWGTLTPDGRPALPKAHEHALQTSHVNPRQATSTPAVQNATPPSLRATSTPSGAPTTHTAPNTSLPPPRLSSTTKA</sequence>
<reference evidence="3" key="2">
    <citation type="submission" date="2015-01" db="EMBL/GenBank/DDBJ databases">
        <title>Evolutionary Origins and Diversification of the Mycorrhizal Mutualists.</title>
        <authorList>
            <consortium name="DOE Joint Genome Institute"/>
            <consortium name="Mycorrhizal Genomics Consortium"/>
            <person name="Kohler A."/>
            <person name="Kuo A."/>
            <person name="Nagy L.G."/>
            <person name="Floudas D."/>
            <person name="Copeland A."/>
            <person name="Barry K.W."/>
            <person name="Cichocki N."/>
            <person name="Veneault-Fourrey C."/>
            <person name="LaButti K."/>
            <person name="Lindquist E.A."/>
            <person name="Lipzen A."/>
            <person name="Lundell T."/>
            <person name="Morin E."/>
            <person name="Murat C."/>
            <person name="Riley R."/>
            <person name="Ohm R."/>
            <person name="Sun H."/>
            <person name="Tunlid A."/>
            <person name="Henrissat B."/>
            <person name="Grigoriev I.V."/>
            <person name="Hibbett D.S."/>
            <person name="Martin F."/>
        </authorList>
    </citation>
    <scope>NUCLEOTIDE SEQUENCE [LARGE SCALE GENOMIC DNA]</scope>
    <source>
        <strain evidence="3">Ve08.2h10</strain>
    </source>
</reference>
<proteinExistence type="predicted"/>
<evidence type="ECO:0000313" key="2">
    <source>
        <dbReference type="EMBL" id="KIK77190.1"/>
    </source>
</evidence>
<feature type="region of interest" description="Disordered" evidence="1">
    <location>
        <begin position="1"/>
        <end position="193"/>
    </location>
</feature>
<name>A0A0D0DGV5_9AGAM</name>
<evidence type="ECO:0000256" key="1">
    <source>
        <dbReference type="SAM" id="MobiDB-lite"/>
    </source>
</evidence>
<feature type="compositionally biased region" description="Polar residues" evidence="1">
    <location>
        <begin position="22"/>
        <end position="34"/>
    </location>
</feature>
<evidence type="ECO:0000313" key="3">
    <source>
        <dbReference type="Proteomes" id="UP000054538"/>
    </source>
</evidence>
<dbReference type="Proteomes" id="UP000054538">
    <property type="component" value="Unassembled WGS sequence"/>
</dbReference>
<dbReference type="InParanoid" id="A0A0D0DGV5"/>
<feature type="compositionally biased region" description="Polar residues" evidence="1">
    <location>
        <begin position="138"/>
        <end position="180"/>
    </location>
</feature>